<accession>A0AAN9MYL2</accession>
<reference evidence="1 2" key="1">
    <citation type="submission" date="2024-01" db="EMBL/GenBank/DDBJ databases">
        <title>The genomes of 5 underutilized Papilionoideae crops provide insights into root nodulation and disease resistanc.</title>
        <authorList>
            <person name="Jiang F."/>
        </authorList>
    </citation>
    <scope>NUCLEOTIDE SEQUENCE [LARGE SCALE GENOMIC DNA]</scope>
    <source>
        <strain evidence="1">LVBAO_FW01</strain>
        <tissue evidence="1">Leaves</tissue>
    </source>
</reference>
<name>A0AAN9MYL2_CANGL</name>
<organism evidence="1 2">
    <name type="scientific">Canavalia gladiata</name>
    <name type="common">Sword bean</name>
    <name type="synonym">Dolichos gladiatus</name>
    <dbReference type="NCBI Taxonomy" id="3824"/>
    <lineage>
        <taxon>Eukaryota</taxon>
        <taxon>Viridiplantae</taxon>
        <taxon>Streptophyta</taxon>
        <taxon>Embryophyta</taxon>
        <taxon>Tracheophyta</taxon>
        <taxon>Spermatophyta</taxon>
        <taxon>Magnoliopsida</taxon>
        <taxon>eudicotyledons</taxon>
        <taxon>Gunneridae</taxon>
        <taxon>Pentapetalae</taxon>
        <taxon>rosids</taxon>
        <taxon>fabids</taxon>
        <taxon>Fabales</taxon>
        <taxon>Fabaceae</taxon>
        <taxon>Papilionoideae</taxon>
        <taxon>50 kb inversion clade</taxon>
        <taxon>NPAAA clade</taxon>
        <taxon>indigoferoid/millettioid clade</taxon>
        <taxon>Phaseoleae</taxon>
        <taxon>Canavalia</taxon>
    </lineage>
</organism>
<evidence type="ECO:0000313" key="2">
    <source>
        <dbReference type="Proteomes" id="UP001367508"/>
    </source>
</evidence>
<sequence length="88" mass="9612">MFLCLPKFTLSRSTEMRTNSGVETKIDGGAISPQCTSVERNEAFQVVFSHVDESAASINTHEGLIQSLPMPGGMVVSRIVTRSLRERA</sequence>
<evidence type="ECO:0000313" key="1">
    <source>
        <dbReference type="EMBL" id="KAK7360637.1"/>
    </source>
</evidence>
<dbReference type="Proteomes" id="UP001367508">
    <property type="component" value="Unassembled WGS sequence"/>
</dbReference>
<dbReference type="EMBL" id="JAYMYQ010000001">
    <property type="protein sequence ID" value="KAK7360637.1"/>
    <property type="molecule type" value="Genomic_DNA"/>
</dbReference>
<protein>
    <submittedName>
        <fullName evidence="1">Uncharacterized protein</fullName>
    </submittedName>
</protein>
<gene>
    <name evidence="1" type="ORF">VNO77_02645</name>
</gene>
<dbReference type="AlphaFoldDB" id="A0AAN9MYL2"/>
<keyword evidence="2" id="KW-1185">Reference proteome</keyword>
<comment type="caution">
    <text evidence="1">The sequence shown here is derived from an EMBL/GenBank/DDBJ whole genome shotgun (WGS) entry which is preliminary data.</text>
</comment>
<proteinExistence type="predicted"/>